<dbReference type="PANTHER" id="PTHR45934">
    <property type="entry name" value="FAD/NAD(P)-BINDING OXIDOREDUCTASE FAMILY PROTEIN"/>
    <property type="match status" value="1"/>
</dbReference>
<keyword evidence="4" id="KW-1133">Transmembrane helix</keyword>
<evidence type="ECO:0000259" key="5">
    <source>
        <dbReference type="Pfam" id="PF01494"/>
    </source>
</evidence>
<dbReference type="SUPFAM" id="SSF51905">
    <property type="entry name" value="FAD/NAD(P)-binding domain"/>
    <property type="match status" value="1"/>
</dbReference>
<dbReference type="Gramene" id="CDP07354">
    <property type="protein sequence ID" value="CDP07354"/>
    <property type="gene ID" value="GSCOC_T00024594001"/>
</dbReference>
<evidence type="ECO:0000313" key="6">
    <source>
        <dbReference type="EMBL" id="CDP07354.1"/>
    </source>
</evidence>
<protein>
    <recommendedName>
        <fullName evidence="5">FAD-binding domain-containing protein</fullName>
    </recommendedName>
</protein>
<dbReference type="OMA" id="VYAGAYC"/>
<dbReference type="STRING" id="49390.A0A068UGM1"/>
<evidence type="ECO:0000256" key="3">
    <source>
        <dbReference type="ARBA" id="ARBA00024018"/>
    </source>
</evidence>
<evidence type="ECO:0000256" key="4">
    <source>
        <dbReference type="SAM" id="Phobius"/>
    </source>
</evidence>
<keyword evidence="4" id="KW-0472">Membrane</keyword>
<evidence type="ECO:0000256" key="2">
    <source>
        <dbReference type="ARBA" id="ARBA00023033"/>
    </source>
</evidence>
<keyword evidence="1" id="KW-0560">Oxidoreductase</keyword>
<sequence>MEIDEDIVIVGAGISGLAASLGLLRYGLHSLVLESSESLRSTGFALTLWTNAWRSLDALGVGDHLRQCSLPFRGFQTADVNTGLPTEELILQESTYGNYEARCVRRKDLLETLAKELPEGTIRYSSKVVSIEKSGHLKLVHLADGCVIRAKVLIGCDGVNSVVAKCLGFKKPIGVGRSAIRGYVEFPAAHGFKPQLYMYFGGGVRFGFAPCDDKSIYWFCTFKPSTATGYENMSDNPVLLKEFVLSKTANVRKEVSGFVERTQLESISCAELKMRLPWDILIRDFAKSSICLVGDALHPMTPDLGQGGSSALEDCSILARCIGESFPRMMSRKFEEKRDGVDVKIAAFNKGLENYAKERRWRSFSLISTAYMVGLIQESENKLVRFFRDRFFSKYTGATVLRMADFDCGKLNIP</sequence>
<dbReference type="InterPro" id="IPR036188">
    <property type="entry name" value="FAD/NAD-bd_sf"/>
</dbReference>
<dbReference type="GO" id="GO:0004497">
    <property type="term" value="F:monooxygenase activity"/>
    <property type="evidence" value="ECO:0007669"/>
    <property type="project" value="UniProtKB-KW"/>
</dbReference>
<organism evidence="6 7">
    <name type="scientific">Coffea canephora</name>
    <name type="common">Robusta coffee</name>
    <dbReference type="NCBI Taxonomy" id="49390"/>
    <lineage>
        <taxon>Eukaryota</taxon>
        <taxon>Viridiplantae</taxon>
        <taxon>Streptophyta</taxon>
        <taxon>Embryophyta</taxon>
        <taxon>Tracheophyta</taxon>
        <taxon>Spermatophyta</taxon>
        <taxon>Magnoliopsida</taxon>
        <taxon>eudicotyledons</taxon>
        <taxon>Gunneridae</taxon>
        <taxon>Pentapetalae</taxon>
        <taxon>asterids</taxon>
        <taxon>lamiids</taxon>
        <taxon>Gentianales</taxon>
        <taxon>Rubiaceae</taxon>
        <taxon>Ixoroideae</taxon>
        <taxon>Gardenieae complex</taxon>
        <taxon>Bertiereae - Coffeeae clade</taxon>
        <taxon>Coffeeae</taxon>
        <taxon>Coffea</taxon>
    </lineage>
</organism>
<dbReference type="PhylomeDB" id="A0A068UGM1"/>
<dbReference type="EMBL" id="HG739110">
    <property type="protein sequence ID" value="CDP07354.1"/>
    <property type="molecule type" value="Genomic_DNA"/>
</dbReference>
<keyword evidence="7" id="KW-1185">Reference proteome</keyword>
<dbReference type="PANTHER" id="PTHR45934:SF28">
    <property type="entry name" value="OS03G0153100 PROTEIN"/>
    <property type="match status" value="1"/>
</dbReference>
<keyword evidence="2" id="KW-0503">Monooxygenase</keyword>
<keyword evidence="4" id="KW-0812">Transmembrane</keyword>
<dbReference type="Gene3D" id="3.50.50.60">
    <property type="entry name" value="FAD/NAD(P)-binding domain"/>
    <property type="match status" value="1"/>
</dbReference>
<feature type="domain" description="FAD-binding" evidence="5">
    <location>
        <begin position="6"/>
        <end position="322"/>
    </location>
</feature>
<dbReference type="AlphaFoldDB" id="A0A068UGM1"/>
<dbReference type="FunCoup" id="A0A068UGM1">
    <property type="interactions" value="90"/>
</dbReference>
<dbReference type="OrthoDB" id="655030at2759"/>
<evidence type="ECO:0000256" key="1">
    <source>
        <dbReference type="ARBA" id="ARBA00023002"/>
    </source>
</evidence>
<dbReference type="GO" id="GO:0071949">
    <property type="term" value="F:FAD binding"/>
    <property type="evidence" value="ECO:0007669"/>
    <property type="project" value="InterPro"/>
</dbReference>
<evidence type="ECO:0000313" key="7">
    <source>
        <dbReference type="Proteomes" id="UP000295252"/>
    </source>
</evidence>
<gene>
    <name evidence="6" type="ORF">GSCOC_T00024594001</name>
</gene>
<name>A0A068UGM1_COFCA</name>
<dbReference type="Proteomes" id="UP000295252">
    <property type="component" value="Chromosome II"/>
</dbReference>
<dbReference type="InParanoid" id="A0A068UGM1"/>
<accession>A0A068UGM1</accession>
<dbReference type="PRINTS" id="PR00420">
    <property type="entry name" value="RNGMNOXGNASE"/>
</dbReference>
<dbReference type="Pfam" id="PF01494">
    <property type="entry name" value="FAD_binding_3"/>
    <property type="match status" value="1"/>
</dbReference>
<feature type="transmembrane region" description="Helical" evidence="4">
    <location>
        <begin position="7"/>
        <end position="28"/>
    </location>
</feature>
<proteinExistence type="inferred from homology"/>
<reference evidence="7" key="1">
    <citation type="journal article" date="2014" name="Science">
        <title>The coffee genome provides insight into the convergent evolution of caffeine biosynthesis.</title>
        <authorList>
            <person name="Denoeud F."/>
            <person name="Carretero-Paulet L."/>
            <person name="Dereeper A."/>
            <person name="Droc G."/>
            <person name="Guyot R."/>
            <person name="Pietrella M."/>
            <person name="Zheng C."/>
            <person name="Alberti A."/>
            <person name="Anthony F."/>
            <person name="Aprea G."/>
            <person name="Aury J.M."/>
            <person name="Bento P."/>
            <person name="Bernard M."/>
            <person name="Bocs S."/>
            <person name="Campa C."/>
            <person name="Cenci A."/>
            <person name="Combes M.C."/>
            <person name="Crouzillat D."/>
            <person name="Da Silva C."/>
            <person name="Daddiego L."/>
            <person name="De Bellis F."/>
            <person name="Dussert S."/>
            <person name="Garsmeur O."/>
            <person name="Gayraud T."/>
            <person name="Guignon V."/>
            <person name="Jahn K."/>
            <person name="Jamilloux V."/>
            <person name="Joet T."/>
            <person name="Labadie K."/>
            <person name="Lan T."/>
            <person name="Leclercq J."/>
            <person name="Lepelley M."/>
            <person name="Leroy T."/>
            <person name="Li L.T."/>
            <person name="Librado P."/>
            <person name="Lopez L."/>
            <person name="Munoz A."/>
            <person name="Noel B."/>
            <person name="Pallavicini A."/>
            <person name="Perrotta G."/>
            <person name="Poncet V."/>
            <person name="Pot D."/>
            <person name="Priyono X."/>
            <person name="Rigoreau M."/>
            <person name="Rouard M."/>
            <person name="Rozas J."/>
            <person name="Tranchant-Dubreuil C."/>
            <person name="VanBuren R."/>
            <person name="Zhang Q."/>
            <person name="Andrade A.C."/>
            <person name="Argout X."/>
            <person name="Bertrand B."/>
            <person name="de Kochko A."/>
            <person name="Graziosi G."/>
            <person name="Henry R.J."/>
            <person name="Jayarama X."/>
            <person name="Ming R."/>
            <person name="Nagai C."/>
            <person name="Rounsley S."/>
            <person name="Sankoff D."/>
            <person name="Giuliano G."/>
            <person name="Albert V.A."/>
            <person name="Wincker P."/>
            <person name="Lashermes P."/>
        </authorList>
    </citation>
    <scope>NUCLEOTIDE SEQUENCE [LARGE SCALE GENOMIC DNA]</scope>
    <source>
        <strain evidence="7">cv. DH200-94</strain>
    </source>
</reference>
<comment type="similarity">
    <text evidence="3">Belongs to the 3-hydroxybenzoate 6-hydroxylase family.</text>
</comment>
<dbReference type="InterPro" id="IPR002938">
    <property type="entry name" value="FAD-bd"/>
</dbReference>
<dbReference type="InterPro" id="IPR044560">
    <property type="entry name" value="MOase"/>
</dbReference>